<dbReference type="PANTHER" id="PTHR33207">
    <property type="entry name" value="F-BOX DOMAIN CONTAINING PROTEIN-RELATED"/>
    <property type="match status" value="1"/>
</dbReference>
<dbReference type="EMBL" id="RWGY01000002">
    <property type="protein sequence ID" value="TVU49072.1"/>
    <property type="molecule type" value="Genomic_DNA"/>
</dbReference>
<evidence type="ECO:0000313" key="3">
    <source>
        <dbReference type="Proteomes" id="UP000324897"/>
    </source>
</evidence>
<reference evidence="2 3" key="1">
    <citation type="journal article" date="2019" name="Sci. Rep.">
        <title>A high-quality genome of Eragrostis curvula grass provides insights into Poaceae evolution and supports new strategies to enhance forage quality.</title>
        <authorList>
            <person name="Carballo J."/>
            <person name="Santos B.A.C.M."/>
            <person name="Zappacosta D."/>
            <person name="Garbus I."/>
            <person name="Selva J.P."/>
            <person name="Gallo C.A."/>
            <person name="Diaz A."/>
            <person name="Albertini E."/>
            <person name="Caccamo M."/>
            <person name="Echenique V."/>
        </authorList>
    </citation>
    <scope>NUCLEOTIDE SEQUENCE [LARGE SCALE GENOMIC DNA]</scope>
    <source>
        <strain evidence="3">cv. Victoria</strain>
        <tissue evidence="2">Leaf</tissue>
    </source>
</reference>
<evidence type="ECO:0000313" key="2">
    <source>
        <dbReference type="EMBL" id="TVU49072.1"/>
    </source>
</evidence>
<evidence type="ECO:0000259" key="1">
    <source>
        <dbReference type="Pfam" id="PF12937"/>
    </source>
</evidence>
<accession>A0A5J9WK50</accession>
<dbReference type="Gramene" id="TVU49072">
    <property type="protein sequence ID" value="TVU49072"/>
    <property type="gene ID" value="EJB05_00363"/>
</dbReference>
<dbReference type="CDD" id="cd09917">
    <property type="entry name" value="F-box_SF"/>
    <property type="match status" value="1"/>
</dbReference>
<name>A0A5J9WK50_9POAL</name>
<dbReference type="Gene3D" id="1.20.1280.50">
    <property type="match status" value="1"/>
</dbReference>
<dbReference type="AlphaFoldDB" id="A0A5J9WK50"/>
<feature type="non-terminal residue" evidence="2">
    <location>
        <position position="1"/>
    </location>
</feature>
<organism evidence="2 3">
    <name type="scientific">Eragrostis curvula</name>
    <name type="common">weeping love grass</name>
    <dbReference type="NCBI Taxonomy" id="38414"/>
    <lineage>
        <taxon>Eukaryota</taxon>
        <taxon>Viridiplantae</taxon>
        <taxon>Streptophyta</taxon>
        <taxon>Embryophyta</taxon>
        <taxon>Tracheophyta</taxon>
        <taxon>Spermatophyta</taxon>
        <taxon>Magnoliopsida</taxon>
        <taxon>Liliopsida</taxon>
        <taxon>Poales</taxon>
        <taxon>Poaceae</taxon>
        <taxon>PACMAD clade</taxon>
        <taxon>Chloridoideae</taxon>
        <taxon>Eragrostideae</taxon>
        <taxon>Eragrostidinae</taxon>
        <taxon>Eragrostis</taxon>
    </lineage>
</organism>
<proteinExistence type="predicted"/>
<dbReference type="OrthoDB" id="674561at2759"/>
<dbReference type="InterPro" id="IPR001810">
    <property type="entry name" value="F-box_dom"/>
</dbReference>
<comment type="caution">
    <text evidence="2">The sequence shown here is derived from an EMBL/GenBank/DDBJ whole genome shotgun (WGS) entry which is preliminary data.</text>
</comment>
<dbReference type="Pfam" id="PF12937">
    <property type="entry name" value="F-box-like"/>
    <property type="match status" value="1"/>
</dbReference>
<sequence>MKRRRQHRNDKNTWADGVPATCVVDDVPDDQLERILLRLDSPICLIRAASTCKRWRGVVVAGDCGGAFLRRARSLHSPTVSIADNRFSLSCFIPLGDTSKWQVTNIHASLVLLNRRGYPLDLIVCDPLTHRFQRTSGARGQRYCRILKDAFLIDREDGNISTSNFRVLSRFHDGRRTACSLPPMEMRTGDSCRWRRESTMTW</sequence>
<dbReference type="InterPro" id="IPR036047">
    <property type="entry name" value="F-box-like_dom_sf"/>
</dbReference>
<dbReference type="SUPFAM" id="SSF81383">
    <property type="entry name" value="F-box domain"/>
    <property type="match status" value="1"/>
</dbReference>
<keyword evidence="3" id="KW-1185">Reference proteome</keyword>
<dbReference type="Proteomes" id="UP000324897">
    <property type="component" value="Chromosome 6"/>
</dbReference>
<protein>
    <recommendedName>
        <fullName evidence="1">F-box domain-containing protein</fullName>
    </recommendedName>
</protein>
<feature type="domain" description="F-box" evidence="1">
    <location>
        <begin position="25"/>
        <end position="59"/>
    </location>
</feature>
<gene>
    <name evidence="2" type="ORF">EJB05_00363</name>
</gene>